<feature type="domain" description="HTH arsR-type" evidence="4">
    <location>
        <begin position="1"/>
        <end position="89"/>
    </location>
</feature>
<dbReference type="InterPro" id="IPR001845">
    <property type="entry name" value="HTH_ArsR_DNA-bd_dom"/>
</dbReference>
<dbReference type="InterPro" id="IPR051081">
    <property type="entry name" value="HTH_MetalResp_TranReg"/>
</dbReference>
<proteinExistence type="predicted"/>
<dbReference type="Pfam" id="PF01022">
    <property type="entry name" value="HTH_5"/>
    <property type="match status" value="1"/>
</dbReference>
<dbReference type="Pfam" id="PF09860">
    <property type="entry name" value="DUF2087"/>
    <property type="match status" value="1"/>
</dbReference>
<keyword evidence="6" id="KW-1185">Reference proteome</keyword>
<dbReference type="PRINTS" id="PR00778">
    <property type="entry name" value="HTHARSR"/>
</dbReference>
<dbReference type="PANTHER" id="PTHR33154">
    <property type="entry name" value="TRANSCRIPTIONAL REGULATOR, ARSR FAMILY"/>
    <property type="match status" value="1"/>
</dbReference>
<dbReference type="InterPro" id="IPR011991">
    <property type="entry name" value="ArsR-like_HTH"/>
</dbReference>
<dbReference type="PANTHER" id="PTHR33154:SF35">
    <property type="entry name" value="TRANSCRIPTIONAL REGULATOR, ARSR FAMILY"/>
    <property type="match status" value="1"/>
</dbReference>
<dbReference type="Proteomes" id="UP000184389">
    <property type="component" value="Unassembled WGS sequence"/>
</dbReference>
<reference evidence="5 6" key="1">
    <citation type="submission" date="2016-11" db="EMBL/GenBank/DDBJ databases">
        <authorList>
            <person name="Jaros S."/>
            <person name="Januszkiewicz K."/>
            <person name="Wedrychowicz H."/>
        </authorList>
    </citation>
    <scope>NUCLEOTIDE SEQUENCE [LARGE SCALE GENOMIC DNA]</scope>
    <source>
        <strain evidence="5 6">DSM 13106</strain>
    </source>
</reference>
<dbReference type="SUPFAM" id="SSF46785">
    <property type="entry name" value="Winged helix' DNA-binding domain"/>
    <property type="match status" value="1"/>
</dbReference>
<dbReference type="GO" id="GO:0003677">
    <property type="term" value="F:DNA binding"/>
    <property type="evidence" value="ECO:0007669"/>
    <property type="project" value="UniProtKB-KW"/>
</dbReference>
<evidence type="ECO:0000313" key="5">
    <source>
        <dbReference type="EMBL" id="SHH85563.1"/>
    </source>
</evidence>
<dbReference type="InterPro" id="IPR036390">
    <property type="entry name" value="WH_DNA-bd_sf"/>
</dbReference>
<sequence length="180" mass="21556">MNSLEIFKCLSDNSRLKIINSLMIEPMYVELLAERLELSTSTVSFHLKKLMDANIVSSKKEQYYTVYSINEGIFSMTLKDLVKDDRREEEILNQREQKYREKVIDSFFKYGKLKEIPVQKKKRQIVLEKIVESFEEDREYTEKEVNLTIADFHDDFCTIRRDLIGFNLMERDNGIYKRKK</sequence>
<dbReference type="NCBIfam" id="NF033788">
    <property type="entry name" value="HTH_metalloreg"/>
    <property type="match status" value="1"/>
</dbReference>
<evidence type="ECO:0000256" key="1">
    <source>
        <dbReference type="ARBA" id="ARBA00023015"/>
    </source>
</evidence>
<keyword evidence="1" id="KW-0805">Transcription regulation</keyword>
<dbReference type="GO" id="GO:0003700">
    <property type="term" value="F:DNA-binding transcription factor activity"/>
    <property type="evidence" value="ECO:0007669"/>
    <property type="project" value="InterPro"/>
</dbReference>
<accession>A0A1M5WEB4</accession>
<dbReference type="Gene3D" id="1.10.10.10">
    <property type="entry name" value="Winged helix-like DNA-binding domain superfamily/Winged helix DNA-binding domain"/>
    <property type="match status" value="1"/>
</dbReference>
<dbReference type="SMART" id="SM00418">
    <property type="entry name" value="HTH_ARSR"/>
    <property type="match status" value="1"/>
</dbReference>
<name>A0A1M5WEB4_9FIRM</name>
<dbReference type="EMBL" id="FQXR01000005">
    <property type="protein sequence ID" value="SHH85563.1"/>
    <property type="molecule type" value="Genomic_DNA"/>
</dbReference>
<dbReference type="CDD" id="cd00090">
    <property type="entry name" value="HTH_ARSR"/>
    <property type="match status" value="1"/>
</dbReference>
<evidence type="ECO:0000313" key="6">
    <source>
        <dbReference type="Proteomes" id="UP000184389"/>
    </source>
</evidence>
<dbReference type="InterPro" id="IPR036388">
    <property type="entry name" value="WH-like_DNA-bd_sf"/>
</dbReference>
<dbReference type="AlphaFoldDB" id="A0A1M5WEB4"/>
<keyword evidence="3" id="KW-0804">Transcription</keyword>
<gene>
    <name evidence="5" type="ORF">SAMN02745180_01189</name>
</gene>
<protein>
    <recommendedName>
        <fullName evidence="4">HTH arsR-type domain-containing protein</fullName>
    </recommendedName>
</protein>
<organism evidence="5 6">
    <name type="scientific">Sporanaerobacter acetigenes DSM 13106</name>
    <dbReference type="NCBI Taxonomy" id="1123281"/>
    <lineage>
        <taxon>Bacteria</taxon>
        <taxon>Bacillati</taxon>
        <taxon>Bacillota</taxon>
        <taxon>Tissierellia</taxon>
        <taxon>Tissierellales</taxon>
        <taxon>Sporanaerobacteraceae</taxon>
        <taxon>Sporanaerobacter</taxon>
    </lineage>
</organism>
<dbReference type="STRING" id="1123281.SAMN02745180_01189"/>
<dbReference type="RefSeq" id="WP_199228876.1">
    <property type="nucleotide sequence ID" value="NZ_FQXR01000005.1"/>
</dbReference>
<evidence type="ECO:0000259" key="4">
    <source>
        <dbReference type="PROSITE" id="PS50987"/>
    </source>
</evidence>
<evidence type="ECO:0000256" key="2">
    <source>
        <dbReference type="ARBA" id="ARBA00023125"/>
    </source>
</evidence>
<dbReference type="PROSITE" id="PS50987">
    <property type="entry name" value="HTH_ARSR_2"/>
    <property type="match status" value="1"/>
</dbReference>
<dbReference type="InterPro" id="IPR018656">
    <property type="entry name" value="DUF2087"/>
</dbReference>
<evidence type="ECO:0000256" key="3">
    <source>
        <dbReference type="ARBA" id="ARBA00023163"/>
    </source>
</evidence>
<keyword evidence="2" id="KW-0238">DNA-binding</keyword>